<evidence type="ECO:0000313" key="4">
    <source>
        <dbReference type="EMBL" id="KZV94976.1"/>
    </source>
</evidence>
<keyword evidence="2" id="KW-0812">Transmembrane</keyword>
<sequence>MSTVTPAPTTPTNSPGQSGSSSIPQTAAAGGVSFTQPPQTASASFYKIAPSAPITFGYTMTSLYVTPTALTFRAFCSLNGNTYDITTVAPTATSVTWDPYAYEQSPGAIPLAIATYQLQVMDERGPLAAASPGLFSPNQQVRFALYKPQPYTPLASWTCPDCSSAFRTLSGVHPALVVVLVTTLAMLLGGWNVLGRAGRRRA</sequence>
<feature type="region of interest" description="Disordered" evidence="1">
    <location>
        <begin position="1"/>
        <end position="34"/>
    </location>
</feature>
<dbReference type="AlphaFoldDB" id="A0A165JKI1"/>
<organism evidence="4 5">
    <name type="scientific">Exidia glandulosa HHB12029</name>
    <dbReference type="NCBI Taxonomy" id="1314781"/>
    <lineage>
        <taxon>Eukaryota</taxon>
        <taxon>Fungi</taxon>
        <taxon>Dikarya</taxon>
        <taxon>Basidiomycota</taxon>
        <taxon>Agaricomycotina</taxon>
        <taxon>Agaricomycetes</taxon>
        <taxon>Auriculariales</taxon>
        <taxon>Exidiaceae</taxon>
        <taxon>Exidia</taxon>
    </lineage>
</organism>
<dbReference type="STRING" id="1314781.A0A165JKI1"/>
<gene>
    <name evidence="4" type="ORF">EXIGLDRAFT_736194</name>
</gene>
<protein>
    <recommendedName>
        <fullName evidence="3">DUF7137 domain-containing protein</fullName>
    </recommendedName>
</protein>
<feature type="compositionally biased region" description="Low complexity" evidence="1">
    <location>
        <begin position="10"/>
        <end position="26"/>
    </location>
</feature>
<reference evidence="4 5" key="1">
    <citation type="journal article" date="2016" name="Mol. Biol. Evol.">
        <title>Comparative Genomics of Early-Diverging Mushroom-Forming Fungi Provides Insights into the Origins of Lignocellulose Decay Capabilities.</title>
        <authorList>
            <person name="Nagy L.G."/>
            <person name="Riley R."/>
            <person name="Tritt A."/>
            <person name="Adam C."/>
            <person name="Daum C."/>
            <person name="Floudas D."/>
            <person name="Sun H."/>
            <person name="Yadav J.S."/>
            <person name="Pangilinan J."/>
            <person name="Larsson K.H."/>
            <person name="Matsuura K."/>
            <person name="Barry K."/>
            <person name="Labutti K."/>
            <person name="Kuo R."/>
            <person name="Ohm R.A."/>
            <person name="Bhattacharya S.S."/>
            <person name="Shirouzu T."/>
            <person name="Yoshinaga Y."/>
            <person name="Martin F.M."/>
            <person name="Grigoriev I.V."/>
            <person name="Hibbett D.S."/>
        </authorList>
    </citation>
    <scope>NUCLEOTIDE SEQUENCE [LARGE SCALE GENOMIC DNA]</scope>
    <source>
        <strain evidence="4 5">HHB12029</strain>
    </source>
</reference>
<accession>A0A165JKI1</accession>
<name>A0A165JKI1_EXIGL</name>
<feature type="domain" description="DUF7137" evidence="3">
    <location>
        <begin position="26"/>
        <end position="160"/>
    </location>
</feature>
<dbReference type="InterPro" id="IPR055561">
    <property type="entry name" value="DUF7137"/>
</dbReference>
<evidence type="ECO:0000256" key="1">
    <source>
        <dbReference type="SAM" id="MobiDB-lite"/>
    </source>
</evidence>
<dbReference type="PANTHER" id="PTHR42028:SF1">
    <property type="entry name" value="YALI0E30657P"/>
    <property type="match status" value="1"/>
</dbReference>
<proteinExistence type="predicted"/>
<dbReference type="Pfam" id="PF23585">
    <property type="entry name" value="DUF7137"/>
    <property type="match status" value="1"/>
</dbReference>
<feature type="transmembrane region" description="Helical" evidence="2">
    <location>
        <begin position="172"/>
        <end position="194"/>
    </location>
</feature>
<evidence type="ECO:0000313" key="5">
    <source>
        <dbReference type="Proteomes" id="UP000077266"/>
    </source>
</evidence>
<keyword evidence="5" id="KW-1185">Reference proteome</keyword>
<evidence type="ECO:0000256" key="2">
    <source>
        <dbReference type="SAM" id="Phobius"/>
    </source>
</evidence>
<evidence type="ECO:0000259" key="3">
    <source>
        <dbReference type="Pfam" id="PF23585"/>
    </source>
</evidence>
<dbReference type="EMBL" id="KV425965">
    <property type="protein sequence ID" value="KZV94976.1"/>
    <property type="molecule type" value="Genomic_DNA"/>
</dbReference>
<keyword evidence="2" id="KW-0472">Membrane</keyword>
<keyword evidence="2" id="KW-1133">Transmembrane helix</keyword>
<dbReference type="PANTHER" id="PTHR42028">
    <property type="entry name" value="CHROMOSOME 1, WHOLE GENOME SHOTGUN SEQUENCE"/>
    <property type="match status" value="1"/>
</dbReference>
<dbReference type="InParanoid" id="A0A165JKI1"/>
<dbReference type="OrthoDB" id="2435509at2759"/>
<dbReference type="Proteomes" id="UP000077266">
    <property type="component" value="Unassembled WGS sequence"/>
</dbReference>